<protein>
    <submittedName>
        <fullName evidence="3">Polyketide cyclase / dehydrase and lipid transport</fullName>
    </submittedName>
</protein>
<dbReference type="InterPro" id="IPR023393">
    <property type="entry name" value="START-like_dom_sf"/>
</dbReference>
<feature type="domain" description="Activator of Hsp90 ATPase homologue 1/2-like C-terminal" evidence="2">
    <location>
        <begin position="9"/>
        <end position="109"/>
    </location>
</feature>
<dbReference type="SUPFAM" id="SSF55961">
    <property type="entry name" value="Bet v1-like"/>
    <property type="match status" value="1"/>
</dbReference>
<dbReference type="CDD" id="cd07812">
    <property type="entry name" value="SRPBCC"/>
    <property type="match status" value="1"/>
</dbReference>
<dbReference type="RefSeq" id="WP_091124128.1">
    <property type="nucleotide sequence ID" value="NZ_FOLB01000008.1"/>
</dbReference>
<dbReference type="Gene3D" id="3.30.530.20">
    <property type="match status" value="1"/>
</dbReference>
<comment type="similarity">
    <text evidence="1">Belongs to the AHA1 family.</text>
</comment>
<dbReference type="InterPro" id="IPR013538">
    <property type="entry name" value="ASHA1/2-like_C"/>
</dbReference>
<dbReference type="AlphaFoldDB" id="A0A1I1KFN3"/>
<evidence type="ECO:0000259" key="2">
    <source>
        <dbReference type="Pfam" id="PF08327"/>
    </source>
</evidence>
<sequence>MAVTTWTAKTSPDKVWEVLADGWLFPLWVVGACRIRGVDDGWPAPGTRLHHSVGVWPMVIDDNTESLACVPGERLELQARAWPLGEARVVLRLRPVADGTEIEVEEDVTHGPGSFLPRPLRAAALHVRNVETLKRLAMLAEGRS</sequence>
<dbReference type="Pfam" id="PF08327">
    <property type="entry name" value="AHSA1"/>
    <property type="match status" value="1"/>
</dbReference>
<dbReference type="EMBL" id="FOLB01000008">
    <property type="protein sequence ID" value="SFC59626.1"/>
    <property type="molecule type" value="Genomic_DNA"/>
</dbReference>
<accession>A0A1I1KFN3</accession>
<evidence type="ECO:0000313" key="4">
    <source>
        <dbReference type="Proteomes" id="UP000198832"/>
    </source>
</evidence>
<proteinExistence type="inferred from homology"/>
<dbReference type="OrthoDB" id="4483486at2"/>
<evidence type="ECO:0000313" key="3">
    <source>
        <dbReference type="EMBL" id="SFC59626.1"/>
    </source>
</evidence>
<dbReference type="STRING" id="574651.SAMN04487968_108128"/>
<keyword evidence="4" id="KW-1185">Reference proteome</keyword>
<organism evidence="3 4">
    <name type="scientific">Nocardioides terrae</name>
    <dbReference type="NCBI Taxonomy" id="574651"/>
    <lineage>
        <taxon>Bacteria</taxon>
        <taxon>Bacillati</taxon>
        <taxon>Actinomycetota</taxon>
        <taxon>Actinomycetes</taxon>
        <taxon>Propionibacteriales</taxon>
        <taxon>Nocardioidaceae</taxon>
        <taxon>Nocardioides</taxon>
    </lineage>
</organism>
<evidence type="ECO:0000256" key="1">
    <source>
        <dbReference type="ARBA" id="ARBA00006817"/>
    </source>
</evidence>
<name>A0A1I1KFN3_9ACTN</name>
<gene>
    <name evidence="3" type="ORF">SAMN04487968_108128</name>
</gene>
<dbReference type="Proteomes" id="UP000198832">
    <property type="component" value="Unassembled WGS sequence"/>
</dbReference>
<reference evidence="3 4" key="1">
    <citation type="submission" date="2016-10" db="EMBL/GenBank/DDBJ databases">
        <authorList>
            <person name="de Groot N.N."/>
        </authorList>
    </citation>
    <scope>NUCLEOTIDE SEQUENCE [LARGE SCALE GENOMIC DNA]</scope>
    <source>
        <strain evidence="3 4">CGMCC 1.7056</strain>
    </source>
</reference>